<dbReference type="SMART" id="SM00727">
    <property type="entry name" value="STI1"/>
    <property type="match status" value="2"/>
</dbReference>
<reference evidence="5" key="1">
    <citation type="journal article" date="2018" name="Nat. Microbiol.">
        <title>Leveraging single-cell genomics to expand the fungal tree of life.</title>
        <authorList>
            <person name="Ahrendt S.R."/>
            <person name="Quandt C.A."/>
            <person name="Ciobanu D."/>
            <person name="Clum A."/>
            <person name="Salamov A."/>
            <person name="Andreopoulos B."/>
            <person name="Cheng J.F."/>
            <person name="Woyke T."/>
            <person name="Pelin A."/>
            <person name="Henrissat B."/>
            <person name="Reynolds N.K."/>
            <person name="Benny G.L."/>
            <person name="Smith M.E."/>
            <person name="James T.Y."/>
            <person name="Grigoriev I.V."/>
        </authorList>
    </citation>
    <scope>NUCLEOTIDE SEQUENCE [LARGE SCALE GENOMIC DNA]</scope>
    <source>
        <strain evidence="5">RSA 1356</strain>
    </source>
</reference>
<dbReference type="Pfam" id="PF00627">
    <property type="entry name" value="UBA"/>
    <property type="match status" value="1"/>
</dbReference>
<dbReference type="InterPro" id="IPR015496">
    <property type="entry name" value="Ubiquilin"/>
</dbReference>
<dbReference type="FunFam" id="1.10.8.10:FF:000079">
    <property type="entry name" value="Ubiquitin family protein"/>
    <property type="match status" value="1"/>
</dbReference>
<evidence type="ECO:0000313" key="4">
    <source>
        <dbReference type="EMBL" id="RKP07630.1"/>
    </source>
</evidence>
<dbReference type="Proteomes" id="UP000271241">
    <property type="component" value="Unassembled WGS sequence"/>
</dbReference>
<dbReference type="InterPro" id="IPR009060">
    <property type="entry name" value="UBA-like_sf"/>
</dbReference>
<dbReference type="PROSITE" id="PS50053">
    <property type="entry name" value="UBIQUITIN_2"/>
    <property type="match status" value="1"/>
</dbReference>
<evidence type="ECO:0008006" key="6">
    <source>
        <dbReference type="Google" id="ProtNLM"/>
    </source>
</evidence>
<dbReference type="STRING" id="78915.A0A4P9XQQ5"/>
<dbReference type="SUPFAM" id="SSF54236">
    <property type="entry name" value="Ubiquitin-like"/>
    <property type="match status" value="1"/>
</dbReference>
<proteinExistence type="predicted"/>
<dbReference type="AlphaFoldDB" id="A0A4P9XQQ5"/>
<dbReference type="Gene3D" id="1.10.8.10">
    <property type="entry name" value="DNA helicase RuvA subunit, C-terminal domain"/>
    <property type="match status" value="1"/>
</dbReference>
<dbReference type="GO" id="GO:0031593">
    <property type="term" value="F:polyubiquitin modification-dependent protein binding"/>
    <property type="evidence" value="ECO:0007669"/>
    <property type="project" value="TreeGrafter"/>
</dbReference>
<dbReference type="OrthoDB" id="267397at2759"/>
<protein>
    <recommendedName>
        <fullName evidence="6">Ubiquitin-related domain-containing protein</fullName>
    </recommendedName>
</protein>
<evidence type="ECO:0000259" key="3">
    <source>
        <dbReference type="PROSITE" id="PS50053"/>
    </source>
</evidence>
<evidence type="ECO:0000256" key="1">
    <source>
        <dbReference type="SAM" id="MobiDB-lite"/>
    </source>
</evidence>
<evidence type="ECO:0000259" key="2">
    <source>
        <dbReference type="PROSITE" id="PS50030"/>
    </source>
</evidence>
<organism evidence="4 5">
    <name type="scientific">Thamnocephalis sphaerospora</name>
    <dbReference type="NCBI Taxonomy" id="78915"/>
    <lineage>
        <taxon>Eukaryota</taxon>
        <taxon>Fungi</taxon>
        <taxon>Fungi incertae sedis</taxon>
        <taxon>Zoopagomycota</taxon>
        <taxon>Zoopagomycotina</taxon>
        <taxon>Zoopagomycetes</taxon>
        <taxon>Zoopagales</taxon>
        <taxon>Sigmoideomycetaceae</taxon>
        <taxon>Thamnocephalis</taxon>
    </lineage>
</organism>
<feature type="domain" description="UBA" evidence="2">
    <location>
        <begin position="285"/>
        <end position="329"/>
    </location>
</feature>
<sequence>MSSSTAPEGSSPATDAITVHVKCSNDVKLPIAIAPSATVLELKQALADKVDCPPERQRLIYSGRVLKDADTLNSYKVGDAGTAPSTGPAATASPAATTAGVSGSGTPATGAGAAPNANSLAALLDMMGGAGTDAGASPNPFLMAGMGGMGGMGGVPPMDPAASARLLQNPAFAQMMASMMSNPAFLDMIAADNPMLATPEARAAMQNPEFRRMMTDPAMLQQMAALSSAFGGGMNNPWGQGGDRAPAADGTTPPAFNPELMQQMMAAMGMGGGAAGADPTASSVPPEERFQNQLRQLSDMGFWDPERNLRALQATGGNVNAAVEWLLSNP</sequence>
<evidence type="ECO:0000313" key="5">
    <source>
        <dbReference type="Proteomes" id="UP000271241"/>
    </source>
</evidence>
<dbReference type="EMBL" id="KZ992692">
    <property type="protein sequence ID" value="RKP07630.1"/>
    <property type="molecule type" value="Genomic_DNA"/>
</dbReference>
<dbReference type="GO" id="GO:0006511">
    <property type="term" value="P:ubiquitin-dependent protein catabolic process"/>
    <property type="evidence" value="ECO:0007669"/>
    <property type="project" value="TreeGrafter"/>
</dbReference>
<dbReference type="InterPro" id="IPR000626">
    <property type="entry name" value="Ubiquitin-like_dom"/>
</dbReference>
<dbReference type="SMART" id="SM00165">
    <property type="entry name" value="UBA"/>
    <property type="match status" value="1"/>
</dbReference>
<dbReference type="Gene3D" id="3.10.20.90">
    <property type="entry name" value="Phosphatidylinositol 3-kinase Catalytic Subunit, Chain A, domain 1"/>
    <property type="match status" value="1"/>
</dbReference>
<gene>
    <name evidence="4" type="ORF">THASP1DRAFT_16770</name>
</gene>
<dbReference type="InterPro" id="IPR029071">
    <property type="entry name" value="Ubiquitin-like_domsf"/>
</dbReference>
<keyword evidence="5" id="KW-1185">Reference proteome</keyword>
<dbReference type="Pfam" id="PF00240">
    <property type="entry name" value="ubiquitin"/>
    <property type="match status" value="1"/>
</dbReference>
<name>A0A4P9XQQ5_9FUNG</name>
<dbReference type="PROSITE" id="PS50030">
    <property type="entry name" value="UBA"/>
    <property type="match status" value="1"/>
</dbReference>
<dbReference type="SUPFAM" id="SSF46934">
    <property type="entry name" value="UBA-like"/>
    <property type="match status" value="1"/>
</dbReference>
<accession>A0A4P9XQQ5</accession>
<feature type="region of interest" description="Disordered" evidence="1">
    <location>
        <begin position="81"/>
        <end position="110"/>
    </location>
</feature>
<dbReference type="CDD" id="cd14324">
    <property type="entry name" value="UBA_Dsk2p_like"/>
    <property type="match status" value="1"/>
</dbReference>
<dbReference type="SMART" id="SM00213">
    <property type="entry name" value="UBQ"/>
    <property type="match status" value="1"/>
</dbReference>
<dbReference type="PANTHER" id="PTHR10677">
    <property type="entry name" value="UBIQUILIN"/>
    <property type="match status" value="1"/>
</dbReference>
<dbReference type="InterPro" id="IPR006636">
    <property type="entry name" value="STI1_HS-bd"/>
</dbReference>
<dbReference type="CDD" id="cd16106">
    <property type="entry name" value="Ubl_Dsk2p_like"/>
    <property type="match status" value="1"/>
</dbReference>
<dbReference type="InterPro" id="IPR015940">
    <property type="entry name" value="UBA"/>
</dbReference>
<dbReference type="GO" id="GO:0005829">
    <property type="term" value="C:cytosol"/>
    <property type="evidence" value="ECO:0007669"/>
    <property type="project" value="TreeGrafter"/>
</dbReference>
<feature type="domain" description="Ubiquitin-like" evidence="3">
    <location>
        <begin position="17"/>
        <end position="82"/>
    </location>
</feature>
<dbReference type="PANTHER" id="PTHR10677:SF3">
    <property type="entry name" value="FI07626P-RELATED"/>
    <property type="match status" value="1"/>
</dbReference>